<evidence type="ECO:0000256" key="1">
    <source>
        <dbReference type="ARBA" id="ARBA00004651"/>
    </source>
</evidence>
<feature type="domain" description="Guanylate cyclase" evidence="5">
    <location>
        <begin position="264"/>
        <end position="393"/>
    </location>
</feature>
<dbReference type="GO" id="GO:0035556">
    <property type="term" value="P:intracellular signal transduction"/>
    <property type="evidence" value="ECO:0007669"/>
    <property type="project" value="InterPro"/>
</dbReference>
<protein>
    <submittedName>
        <fullName evidence="6">Adenylate/guanylate cyclase domain-containing protein</fullName>
    </submittedName>
</protein>
<organism evidence="6 7">
    <name type="scientific">Fibrisoma montanum</name>
    <dbReference type="NCBI Taxonomy" id="2305895"/>
    <lineage>
        <taxon>Bacteria</taxon>
        <taxon>Pseudomonadati</taxon>
        <taxon>Bacteroidota</taxon>
        <taxon>Cytophagia</taxon>
        <taxon>Cytophagales</taxon>
        <taxon>Spirosomataceae</taxon>
        <taxon>Fibrisoma</taxon>
    </lineage>
</organism>
<dbReference type="OrthoDB" id="341967at2"/>
<dbReference type="CDD" id="cd07302">
    <property type="entry name" value="CHD"/>
    <property type="match status" value="1"/>
</dbReference>
<keyword evidence="2" id="KW-1003">Cell membrane</keyword>
<dbReference type="GO" id="GO:0006171">
    <property type="term" value="P:cAMP biosynthetic process"/>
    <property type="evidence" value="ECO:0007669"/>
    <property type="project" value="TreeGrafter"/>
</dbReference>
<dbReference type="InterPro" id="IPR050697">
    <property type="entry name" value="Adenylyl/Guanylyl_Cyclase_3/4"/>
</dbReference>
<keyword evidence="4" id="KW-0812">Transmembrane</keyword>
<feature type="transmembrane region" description="Helical" evidence="4">
    <location>
        <begin position="104"/>
        <end position="122"/>
    </location>
</feature>
<comment type="caution">
    <text evidence="6">The sequence shown here is derived from an EMBL/GenBank/DDBJ whole genome shotgun (WGS) entry which is preliminary data.</text>
</comment>
<dbReference type="Proteomes" id="UP000283523">
    <property type="component" value="Unassembled WGS sequence"/>
</dbReference>
<feature type="transmembrane region" description="Helical" evidence="4">
    <location>
        <begin position="66"/>
        <end position="83"/>
    </location>
</feature>
<evidence type="ECO:0000313" key="6">
    <source>
        <dbReference type="EMBL" id="RIV22483.1"/>
    </source>
</evidence>
<dbReference type="AlphaFoldDB" id="A0A418M8S3"/>
<name>A0A418M8S3_9BACT</name>
<dbReference type="PANTHER" id="PTHR43081:SF17">
    <property type="entry name" value="BLL5647 PROTEIN"/>
    <property type="match status" value="1"/>
</dbReference>
<evidence type="ECO:0000256" key="3">
    <source>
        <dbReference type="ARBA" id="ARBA00023136"/>
    </source>
</evidence>
<comment type="subcellular location">
    <subcellularLocation>
        <location evidence="1">Cell membrane</location>
        <topology evidence="1">Multi-pass membrane protein</topology>
    </subcellularLocation>
</comment>
<dbReference type="Gene3D" id="3.30.70.1230">
    <property type="entry name" value="Nucleotide cyclase"/>
    <property type="match status" value="1"/>
</dbReference>
<dbReference type="InterPro" id="IPR001054">
    <property type="entry name" value="A/G_cyclase"/>
</dbReference>
<proteinExistence type="predicted"/>
<feature type="transmembrane region" description="Helical" evidence="4">
    <location>
        <begin position="35"/>
        <end position="54"/>
    </location>
</feature>
<evidence type="ECO:0000313" key="7">
    <source>
        <dbReference type="Proteomes" id="UP000283523"/>
    </source>
</evidence>
<sequence>MTFPFLSAPSTIIEPYFQEHFADESLKREVQRATALSAIFLVVTLLQVIFLPVLHRMHLISFPDRPLLSIALYFVGMSLYELGVRQFLKTQLQTHISVPTIFKFGNATFEITSITLIMYVVSRHLSEPLLITHSPLVYIYMFFIILSTLRLNFWLSIYTGFIAGLEFILLCWFIAEPAPMMLTDFTVIIASPFLYVIKGVLLALGGVAAGYVSRQIRSSITDTIRATETEQKAVALFGQQVSPEIARAVLEQQGNYKSRHMQVAVMFLDIRDFTRYASRHTAEEVMDYQNAFFGIIIRIVEQYHGVVYQFLGDGCMITFGAPVETQNPAEMAVQAGFAILDAIEQANAEKLMVPTTLGIGIHVGDAVVGNIGTETRQQYSVTGSVVILAARIEQLNKECHTQFLVSREVFDALSKPPETARVLGPTFVKGVDEEIELYALS</sequence>
<dbReference type="SUPFAM" id="SSF55073">
    <property type="entry name" value="Nucleotide cyclase"/>
    <property type="match status" value="1"/>
</dbReference>
<dbReference type="PANTHER" id="PTHR43081">
    <property type="entry name" value="ADENYLATE CYCLASE, TERMINAL-DIFFERENTIATION SPECIFIC-RELATED"/>
    <property type="match status" value="1"/>
</dbReference>
<dbReference type="GO" id="GO:0004016">
    <property type="term" value="F:adenylate cyclase activity"/>
    <property type="evidence" value="ECO:0007669"/>
    <property type="project" value="UniProtKB-ARBA"/>
</dbReference>
<gene>
    <name evidence="6" type="ORF">DYU11_15820</name>
</gene>
<keyword evidence="7" id="KW-1185">Reference proteome</keyword>
<accession>A0A418M8S3</accession>
<evidence type="ECO:0000256" key="4">
    <source>
        <dbReference type="SAM" id="Phobius"/>
    </source>
</evidence>
<dbReference type="Pfam" id="PF00211">
    <property type="entry name" value="Guanylate_cyc"/>
    <property type="match status" value="1"/>
</dbReference>
<feature type="transmembrane region" description="Helical" evidence="4">
    <location>
        <begin position="128"/>
        <end position="146"/>
    </location>
</feature>
<feature type="transmembrane region" description="Helical" evidence="4">
    <location>
        <begin position="153"/>
        <end position="175"/>
    </location>
</feature>
<keyword evidence="4" id="KW-1133">Transmembrane helix</keyword>
<dbReference type="RefSeq" id="WP_119668668.1">
    <property type="nucleotide sequence ID" value="NZ_QXED01000004.1"/>
</dbReference>
<dbReference type="SMART" id="SM00044">
    <property type="entry name" value="CYCc"/>
    <property type="match status" value="1"/>
</dbReference>
<dbReference type="PROSITE" id="PS50125">
    <property type="entry name" value="GUANYLATE_CYCLASE_2"/>
    <property type="match status" value="1"/>
</dbReference>
<keyword evidence="3 4" id="KW-0472">Membrane</keyword>
<evidence type="ECO:0000256" key="2">
    <source>
        <dbReference type="ARBA" id="ARBA00022475"/>
    </source>
</evidence>
<dbReference type="InterPro" id="IPR029787">
    <property type="entry name" value="Nucleotide_cyclase"/>
</dbReference>
<dbReference type="GO" id="GO:0005886">
    <property type="term" value="C:plasma membrane"/>
    <property type="evidence" value="ECO:0007669"/>
    <property type="project" value="UniProtKB-SubCell"/>
</dbReference>
<feature type="transmembrane region" description="Helical" evidence="4">
    <location>
        <begin position="187"/>
        <end position="212"/>
    </location>
</feature>
<dbReference type="EMBL" id="QXED01000004">
    <property type="protein sequence ID" value="RIV22483.1"/>
    <property type="molecule type" value="Genomic_DNA"/>
</dbReference>
<reference evidence="6 7" key="1">
    <citation type="submission" date="2018-08" db="EMBL/GenBank/DDBJ databases">
        <title>Fibrisoma montanum sp. nov., isolated from Danxia mountain soil.</title>
        <authorList>
            <person name="Huang Y."/>
        </authorList>
    </citation>
    <scope>NUCLEOTIDE SEQUENCE [LARGE SCALE GENOMIC DNA]</scope>
    <source>
        <strain evidence="6 7">HYT19</strain>
    </source>
</reference>
<evidence type="ECO:0000259" key="5">
    <source>
        <dbReference type="PROSITE" id="PS50125"/>
    </source>
</evidence>